<name>A0ACC0A1L6_CATRO</name>
<evidence type="ECO:0000313" key="2">
    <source>
        <dbReference type="Proteomes" id="UP001060085"/>
    </source>
</evidence>
<sequence>MSNDNIGNVNNNMVKESHVRRMKKDAYYVVLADEPGLILTTFQLRETEKDNNYAEWAKAMRMALRAKKNHASALAGPDHSKDSIVNPTAASSPSPTHPTEIIATRKSTRIKKIPARLQDFGCNAISHSSYAPSPSSDLSGIVVSLNLMQIILSSYIQEGTFIYVS</sequence>
<protein>
    <submittedName>
        <fullName evidence="1">Uncharacterized protein</fullName>
    </submittedName>
</protein>
<keyword evidence="2" id="KW-1185">Reference proteome</keyword>
<accession>A0ACC0A1L6</accession>
<comment type="caution">
    <text evidence="1">The sequence shown here is derived from an EMBL/GenBank/DDBJ whole genome shotgun (WGS) entry which is preliminary data.</text>
</comment>
<reference evidence="2" key="1">
    <citation type="journal article" date="2023" name="Nat. Plants">
        <title>Single-cell RNA sequencing provides a high-resolution roadmap for understanding the multicellular compartmentation of specialized metabolism.</title>
        <authorList>
            <person name="Sun S."/>
            <person name="Shen X."/>
            <person name="Li Y."/>
            <person name="Li Y."/>
            <person name="Wang S."/>
            <person name="Li R."/>
            <person name="Zhang H."/>
            <person name="Shen G."/>
            <person name="Guo B."/>
            <person name="Wei J."/>
            <person name="Xu J."/>
            <person name="St-Pierre B."/>
            <person name="Chen S."/>
            <person name="Sun C."/>
        </authorList>
    </citation>
    <scope>NUCLEOTIDE SEQUENCE [LARGE SCALE GENOMIC DNA]</scope>
</reference>
<organism evidence="1 2">
    <name type="scientific">Catharanthus roseus</name>
    <name type="common">Madagascar periwinkle</name>
    <name type="synonym">Vinca rosea</name>
    <dbReference type="NCBI Taxonomy" id="4058"/>
    <lineage>
        <taxon>Eukaryota</taxon>
        <taxon>Viridiplantae</taxon>
        <taxon>Streptophyta</taxon>
        <taxon>Embryophyta</taxon>
        <taxon>Tracheophyta</taxon>
        <taxon>Spermatophyta</taxon>
        <taxon>Magnoliopsida</taxon>
        <taxon>eudicotyledons</taxon>
        <taxon>Gunneridae</taxon>
        <taxon>Pentapetalae</taxon>
        <taxon>asterids</taxon>
        <taxon>lamiids</taxon>
        <taxon>Gentianales</taxon>
        <taxon>Apocynaceae</taxon>
        <taxon>Rauvolfioideae</taxon>
        <taxon>Vinceae</taxon>
        <taxon>Catharanthinae</taxon>
        <taxon>Catharanthus</taxon>
    </lineage>
</organism>
<gene>
    <name evidence="1" type="ORF">M9H77_31643</name>
</gene>
<dbReference type="EMBL" id="CM044707">
    <property type="protein sequence ID" value="KAI5654456.1"/>
    <property type="molecule type" value="Genomic_DNA"/>
</dbReference>
<dbReference type="Proteomes" id="UP001060085">
    <property type="component" value="Linkage Group LG07"/>
</dbReference>
<evidence type="ECO:0000313" key="1">
    <source>
        <dbReference type="EMBL" id="KAI5654456.1"/>
    </source>
</evidence>
<proteinExistence type="predicted"/>